<dbReference type="NCBIfam" id="NF033520">
    <property type="entry name" value="transpos_IS982"/>
    <property type="match status" value="1"/>
</dbReference>
<keyword evidence="3" id="KW-1185">Reference proteome</keyword>
<sequence length="175" mass="19958">MRIPRHQVFQGMVARGKSSAGWFFGFKLHGVIHHLGELLGVRLTPGKVDDSQPLYGFAEQLFGKRYADKGDISQWLPPFLKDLGIDFVTKVRKNREPVALDPFDQAMLRQRSLVETVIDELKNLFQIEHPRHRSPIHFAVNPLAGLIAYCLMPNQPKLSLQDVRRLSQSPKLIPN</sequence>
<evidence type="ECO:0000313" key="2">
    <source>
        <dbReference type="EMBL" id="TMQ75487.1"/>
    </source>
</evidence>
<dbReference type="EMBL" id="SWAD01000092">
    <property type="protein sequence ID" value="TMQ75487.1"/>
    <property type="molecule type" value="Genomic_DNA"/>
</dbReference>
<dbReference type="AlphaFoldDB" id="A0A5S4EJG0"/>
<dbReference type="InterPro" id="IPR025668">
    <property type="entry name" value="Tnp_DDE_dom"/>
</dbReference>
<dbReference type="Pfam" id="PF13612">
    <property type="entry name" value="DDE_Tnp_1_3"/>
    <property type="match status" value="1"/>
</dbReference>
<reference evidence="2 3" key="1">
    <citation type="submission" date="2019-04" db="EMBL/GenBank/DDBJ databases">
        <title>A novel phosphate-accumulating bacterium identified in bioreactor for phosphate removal from wastewater.</title>
        <authorList>
            <person name="Kotlyarov R.Y."/>
            <person name="Beletsky A.V."/>
            <person name="Kallistova A.Y."/>
            <person name="Dorofeev A.G."/>
            <person name="Nikolaev Y.Y."/>
            <person name="Pimenov N.V."/>
            <person name="Ravin N.V."/>
            <person name="Mardanov A.V."/>
        </authorList>
    </citation>
    <scope>NUCLEOTIDE SEQUENCE [LARGE SCALE GENOMIC DNA]</scope>
    <source>
        <strain evidence="2 3">Bin19</strain>
    </source>
</reference>
<evidence type="ECO:0000259" key="1">
    <source>
        <dbReference type="Pfam" id="PF13612"/>
    </source>
</evidence>
<feature type="domain" description="Transposase DDE" evidence="1">
    <location>
        <begin position="2"/>
        <end position="134"/>
    </location>
</feature>
<accession>A0A5S4EJG0</accession>
<proteinExistence type="predicted"/>
<gene>
    <name evidence="2" type="ORF">ACCUM_1231</name>
</gene>
<name>A0A5S4EJG0_9PROT</name>
<comment type="caution">
    <text evidence="2">The sequence shown here is derived from an EMBL/GenBank/DDBJ whole genome shotgun (WGS) entry which is preliminary data.</text>
</comment>
<organism evidence="2 3">
    <name type="scientific">Candidatus Accumulibacter phosphatis</name>
    <dbReference type="NCBI Taxonomy" id="327160"/>
    <lineage>
        <taxon>Bacteria</taxon>
        <taxon>Pseudomonadati</taxon>
        <taxon>Pseudomonadota</taxon>
        <taxon>Betaproteobacteria</taxon>
        <taxon>Candidatus Accumulibacter</taxon>
    </lineage>
</organism>
<evidence type="ECO:0000313" key="3">
    <source>
        <dbReference type="Proteomes" id="UP000306324"/>
    </source>
</evidence>
<protein>
    <submittedName>
        <fullName evidence="2">Mobile element protein</fullName>
    </submittedName>
</protein>
<dbReference type="Proteomes" id="UP000306324">
    <property type="component" value="Unassembled WGS sequence"/>
</dbReference>